<reference evidence="1 2" key="1">
    <citation type="journal article" date="2018" name="Mol. Biol. Evol.">
        <title>Broad Genomic Sampling Reveals a Smut Pathogenic Ancestry of the Fungal Clade Ustilaginomycotina.</title>
        <authorList>
            <person name="Kijpornyongpan T."/>
            <person name="Mondo S.J."/>
            <person name="Barry K."/>
            <person name="Sandor L."/>
            <person name="Lee J."/>
            <person name="Lipzen A."/>
            <person name="Pangilinan J."/>
            <person name="LaButti K."/>
            <person name="Hainaut M."/>
            <person name="Henrissat B."/>
            <person name="Grigoriev I.V."/>
            <person name="Spatafora J.W."/>
            <person name="Aime M.C."/>
        </authorList>
    </citation>
    <scope>NUCLEOTIDE SEQUENCE [LARGE SCALE GENOMIC DNA]</scope>
    <source>
        <strain evidence="1 2">SA 807</strain>
    </source>
</reference>
<dbReference type="EMBL" id="KZ820013">
    <property type="protein sequence ID" value="PWN49731.1"/>
    <property type="molecule type" value="Genomic_DNA"/>
</dbReference>
<name>A0ACD0NVB5_9BASI</name>
<dbReference type="Proteomes" id="UP000245626">
    <property type="component" value="Unassembled WGS sequence"/>
</dbReference>
<keyword evidence="2" id="KW-1185">Reference proteome</keyword>
<evidence type="ECO:0000313" key="2">
    <source>
        <dbReference type="Proteomes" id="UP000245626"/>
    </source>
</evidence>
<gene>
    <name evidence="1" type="ORF">IE53DRAFT_130698</name>
</gene>
<organism evidence="1 2">
    <name type="scientific">Violaceomyces palustris</name>
    <dbReference type="NCBI Taxonomy" id="1673888"/>
    <lineage>
        <taxon>Eukaryota</taxon>
        <taxon>Fungi</taxon>
        <taxon>Dikarya</taxon>
        <taxon>Basidiomycota</taxon>
        <taxon>Ustilaginomycotina</taxon>
        <taxon>Ustilaginomycetes</taxon>
        <taxon>Violaceomycetales</taxon>
        <taxon>Violaceomycetaceae</taxon>
        <taxon>Violaceomyces</taxon>
    </lineage>
</organism>
<evidence type="ECO:0000313" key="1">
    <source>
        <dbReference type="EMBL" id="PWN49731.1"/>
    </source>
</evidence>
<protein>
    <submittedName>
        <fullName evidence="1">Uncharacterized protein</fullName>
    </submittedName>
</protein>
<accession>A0ACD0NVB5</accession>
<proteinExistence type="predicted"/>
<sequence length="102" mass="11150">MTDSIGGETQPNPQPPFSLSTQEEQSSSSPTHATGVEHRSSFPSLLSSSQTRNTSPPHPFPLPSSRSNEKDKESKGRAREADEPRSVVGKARCRETEDEIDE</sequence>